<dbReference type="InterPro" id="IPR052773">
    <property type="entry name" value="Anaerobic_Peroxidase-Rel"/>
</dbReference>
<feature type="domain" description="Ferritin-like diiron" evidence="1">
    <location>
        <begin position="12"/>
        <end position="140"/>
    </location>
</feature>
<dbReference type="CDD" id="cd01046">
    <property type="entry name" value="Rubrerythrin_like"/>
    <property type="match status" value="1"/>
</dbReference>
<dbReference type="GO" id="GO:0005506">
    <property type="term" value="F:iron ion binding"/>
    <property type="evidence" value="ECO:0007669"/>
    <property type="project" value="InterPro"/>
</dbReference>
<dbReference type="InterPro" id="IPR045236">
    <property type="entry name" value="RevRr_diiron-bd_dom"/>
</dbReference>
<dbReference type="Gene3D" id="1.20.1260.10">
    <property type="match status" value="1"/>
</dbReference>
<dbReference type="Pfam" id="PF02915">
    <property type="entry name" value="Rubrerythrin"/>
    <property type="match status" value="1"/>
</dbReference>
<protein>
    <submittedName>
        <fullName evidence="2">Rubrerythrin</fullName>
    </submittedName>
</protein>
<gene>
    <name evidence="2" type="ORF">KKC1_04480</name>
</gene>
<accession>A0A1Z5HP27</accession>
<dbReference type="PANTHER" id="PTHR43339">
    <property type="entry name" value="RUBRERYTHRIN-RELATED"/>
    <property type="match status" value="1"/>
</dbReference>
<dbReference type="PROSITE" id="PS50905">
    <property type="entry name" value="FERRITIN_LIKE"/>
    <property type="match status" value="1"/>
</dbReference>
<dbReference type="SUPFAM" id="SSF47240">
    <property type="entry name" value="Ferritin-like"/>
    <property type="match status" value="1"/>
</dbReference>
<keyword evidence="3" id="KW-1185">Reference proteome</keyword>
<evidence type="ECO:0000313" key="2">
    <source>
        <dbReference type="EMBL" id="GAW91286.1"/>
    </source>
</evidence>
<dbReference type="InterPro" id="IPR012347">
    <property type="entry name" value="Ferritin-like"/>
</dbReference>
<dbReference type="PANTHER" id="PTHR43339:SF1">
    <property type="entry name" value="RUBRERYTHRIN"/>
    <property type="match status" value="1"/>
</dbReference>
<dbReference type="Proteomes" id="UP000197032">
    <property type="component" value="Unassembled WGS sequence"/>
</dbReference>
<dbReference type="RefSeq" id="WP_088552852.1">
    <property type="nucleotide sequence ID" value="NZ_BDGJ01000011.1"/>
</dbReference>
<evidence type="ECO:0000313" key="3">
    <source>
        <dbReference type="Proteomes" id="UP000197032"/>
    </source>
</evidence>
<dbReference type="InterPro" id="IPR009040">
    <property type="entry name" value="Ferritin-like_diiron"/>
</dbReference>
<dbReference type="GO" id="GO:0016491">
    <property type="term" value="F:oxidoreductase activity"/>
    <property type="evidence" value="ECO:0007669"/>
    <property type="project" value="InterPro"/>
</dbReference>
<dbReference type="OrthoDB" id="9805587at2"/>
<dbReference type="EMBL" id="BDGJ01000011">
    <property type="protein sequence ID" value="GAW91286.1"/>
    <property type="molecule type" value="Genomic_DNA"/>
</dbReference>
<dbReference type="InterPro" id="IPR009078">
    <property type="entry name" value="Ferritin-like_SF"/>
</dbReference>
<dbReference type="AlphaFoldDB" id="A0A1Z5HP27"/>
<evidence type="ECO:0000259" key="1">
    <source>
        <dbReference type="PROSITE" id="PS50905"/>
    </source>
</evidence>
<name>A0A1Z5HP27_9FIRM</name>
<reference evidence="3" key="1">
    <citation type="journal article" date="2017" name="Appl. Environ. Microbiol.">
        <title>Genomic analysis of Calderihabitans maritimus KKC1, a thermophilic hydrogenogenic carboxydotrophic bacterium isolated from marine sediment.</title>
        <authorList>
            <person name="Omae K."/>
            <person name="Yoneda Y."/>
            <person name="Fukuyama Y."/>
            <person name="Yoshida T."/>
            <person name="Sako Y."/>
        </authorList>
    </citation>
    <scope>NUCLEOTIDE SEQUENCE [LARGE SCALE GENOMIC DNA]</scope>
    <source>
        <strain evidence="3">KKC1</strain>
    </source>
</reference>
<dbReference type="InterPro" id="IPR003251">
    <property type="entry name" value="Rr_diiron-bd_dom"/>
</dbReference>
<sequence length="140" mass="15516">MVDLINENKLGVTKGTELEKAVDGEFKGETWEVGTYLAMARQAQREGYPEVAEVLTKIAWEEAQHAARFAELNGKISASTKENIEKMLAGEQQANKGKREAAVKAKELGLDEAHDALDESSRDEARHARALAGLLERYFK</sequence>
<comment type="caution">
    <text evidence="2">The sequence shown here is derived from an EMBL/GenBank/DDBJ whole genome shotgun (WGS) entry which is preliminary data.</text>
</comment>
<organism evidence="2 3">
    <name type="scientific">Calderihabitans maritimus</name>
    <dbReference type="NCBI Taxonomy" id="1246530"/>
    <lineage>
        <taxon>Bacteria</taxon>
        <taxon>Bacillati</taxon>
        <taxon>Bacillota</taxon>
        <taxon>Clostridia</taxon>
        <taxon>Neomoorellales</taxon>
        <taxon>Calderihabitantaceae</taxon>
        <taxon>Calderihabitans</taxon>
    </lineage>
</organism>
<proteinExistence type="predicted"/>